<dbReference type="Gene3D" id="6.10.250.690">
    <property type="match status" value="1"/>
</dbReference>
<evidence type="ECO:0000313" key="13">
    <source>
        <dbReference type="Proteomes" id="UP000017747"/>
    </source>
</evidence>
<feature type="modified residue" description="4-aspartylphosphate" evidence="8">
    <location>
        <position position="64"/>
    </location>
</feature>
<protein>
    <recommendedName>
        <fullName evidence="1">Stage 0 sporulation protein A homolog</fullName>
    </recommendedName>
</protein>
<keyword evidence="4" id="KW-0805">Transcription regulation</keyword>
<keyword evidence="6" id="KW-0804">Transcription</keyword>
<evidence type="ECO:0000256" key="4">
    <source>
        <dbReference type="ARBA" id="ARBA00023015"/>
    </source>
</evidence>
<evidence type="ECO:0000256" key="6">
    <source>
        <dbReference type="ARBA" id="ARBA00023163"/>
    </source>
</evidence>
<evidence type="ECO:0000259" key="11">
    <source>
        <dbReference type="PROSITE" id="PS51755"/>
    </source>
</evidence>
<feature type="domain" description="OmpR/PhoB-type" evidence="11">
    <location>
        <begin position="137"/>
        <end position="234"/>
    </location>
</feature>
<sequence length="234" mass="27280">MTEVMSLRTPMFMKKILIVEDERKLARFMELELTHEGYTVDIVSDGQSALMKLMSKEYDVCLLDLMIPVIDGIEVTKRARAFTDIPIIMITARDGLEDKVKGFDIGADEYMTKPFEMEELLARLRALFRQKNDKSLEKVLTYKELTLNKETYEVTRGSDRKELTKKEFDLLSYLLENQGIVLTREKILNTVWGFDFEGETNVVDVYIRFLRAKIDDDYEEKLIQTVRGAGYTLR</sequence>
<keyword evidence="13" id="KW-1185">Reference proteome</keyword>
<dbReference type="PATRIC" id="fig|994573.3.peg.3742"/>
<evidence type="ECO:0000256" key="9">
    <source>
        <dbReference type="PROSITE-ProRule" id="PRU01091"/>
    </source>
</evidence>
<keyword evidence="5 9" id="KW-0238">DNA-binding</keyword>
<dbReference type="PROSITE" id="PS51755">
    <property type="entry name" value="OMPR_PHOB"/>
    <property type="match status" value="1"/>
</dbReference>
<dbReference type="CDD" id="cd17624">
    <property type="entry name" value="REC_OmpR_PmrA-like"/>
    <property type="match status" value="1"/>
</dbReference>
<dbReference type="InterPro" id="IPR001789">
    <property type="entry name" value="Sig_transdc_resp-reg_receiver"/>
</dbReference>
<feature type="DNA-binding region" description="OmpR/PhoB-type" evidence="9">
    <location>
        <begin position="137"/>
        <end position="234"/>
    </location>
</feature>
<reference evidence="12 13" key="1">
    <citation type="journal article" date="2014" name="Genome Announc.">
        <title>Genome Sequence of Youngiibacter fragilis, the Type Strain of the Genus Youngiibacter.</title>
        <authorList>
            <person name="Wawrik C.B."/>
            <person name="Callaghan A.V."/>
            <person name="Stamps B.W."/>
            <person name="Wawrik B."/>
        </authorList>
    </citation>
    <scope>NUCLEOTIDE SEQUENCE [LARGE SCALE GENOMIC DNA]</scope>
    <source>
        <strain evidence="12 13">232.1</strain>
    </source>
</reference>
<dbReference type="GO" id="GO:0000156">
    <property type="term" value="F:phosphorelay response regulator activity"/>
    <property type="evidence" value="ECO:0007669"/>
    <property type="project" value="TreeGrafter"/>
</dbReference>
<dbReference type="FunFam" id="1.10.10.10:FF:000005">
    <property type="entry name" value="Two-component system response regulator"/>
    <property type="match status" value="1"/>
</dbReference>
<dbReference type="GO" id="GO:0000976">
    <property type="term" value="F:transcription cis-regulatory region binding"/>
    <property type="evidence" value="ECO:0007669"/>
    <property type="project" value="TreeGrafter"/>
</dbReference>
<dbReference type="EMBL" id="AXUN02000238">
    <property type="protein sequence ID" value="ETA78936.1"/>
    <property type="molecule type" value="Genomic_DNA"/>
</dbReference>
<evidence type="ECO:0000256" key="8">
    <source>
        <dbReference type="PROSITE-ProRule" id="PRU00169"/>
    </source>
</evidence>
<dbReference type="GO" id="GO:0032993">
    <property type="term" value="C:protein-DNA complex"/>
    <property type="evidence" value="ECO:0007669"/>
    <property type="project" value="TreeGrafter"/>
</dbReference>
<dbReference type="GO" id="GO:0006355">
    <property type="term" value="P:regulation of DNA-templated transcription"/>
    <property type="evidence" value="ECO:0007669"/>
    <property type="project" value="InterPro"/>
</dbReference>
<dbReference type="SMART" id="SM00448">
    <property type="entry name" value="REC"/>
    <property type="match status" value="1"/>
</dbReference>
<dbReference type="PANTHER" id="PTHR48111">
    <property type="entry name" value="REGULATOR OF RPOS"/>
    <property type="match status" value="1"/>
</dbReference>
<evidence type="ECO:0000259" key="10">
    <source>
        <dbReference type="PROSITE" id="PS50110"/>
    </source>
</evidence>
<gene>
    <name evidence="12" type="ORF">T472_0219655</name>
</gene>
<dbReference type="STRING" id="994573.T472_0219655"/>
<keyword evidence="3" id="KW-0902">Two-component regulatory system</keyword>
<dbReference type="Gene3D" id="3.40.50.2300">
    <property type="match status" value="1"/>
</dbReference>
<organism evidence="12 13">
    <name type="scientific">Youngiibacter fragilis 232.1</name>
    <dbReference type="NCBI Taxonomy" id="994573"/>
    <lineage>
        <taxon>Bacteria</taxon>
        <taxon>Bacillati</taxon>
        <taxon>Bacillota</taxon>
        <taxon>Clostridia</taxon>
        <taxon>Eubacteriales</taxon>
        <taxon>Clostridiaceae</taxon>
        <taxon>Youngiibacter</taxon>
    </lineage>
</organism>
<dbReference type="Gene3D" id="1.10.10.10">
    <property type="entry name" value="Winged helix-like DNA-binding domain superfamily/Winged helix DNA-binding domain"/>
    <property type="match status" value="1"/>
</dbReference>
<name>V7I0W9_9CLOT</name>
<dbReference type="Pfam" id="PF00486">
    <property type="entry name" value="Trans_reg_C"/>
    <property type="match status" value="1"/>
</dbReference>
<evidence type="ECO:0000256" key="3">
    <source>
        <dbReference type="ARBA" id="ARBA00023012"/>
    </source>
</evidence>
<dbReference type="PANTHER" id="PTHR48111:SF22">
    <property type="entry name" value="REGULATOR OF RPOS"/>
    <property type="match status" value="1"/>
</dbReference>
<keyword evidence="2 8" id="KW-0597">Phosphoprotein</keyword>
<dbReference type="eggNOG" id="COG0745">
    <property type="taxonomic scope" value="Bacteria"/>
</dbReference>
<evidence type="ECO:0000256" key="2">
    <source>
        <dbReference type="ARBA" id="ARBA00022553"/>
    </source>
</evidence>
<comment type="function">
    <text evidence="7">May play the central regulatory role in sporulation. It may be an element of the effector pathway responsible for the activation of sporulation genes in response to nutritional stress. Spo0A may act in concert with spo0H (a sigma factor) to control the expression of some genes that are critical to the sporulation process.</text>
</comment>
<dbReference type="PROSITE" id="PS50110">
    <property type="entry name" value="RESPONSE_REGULATORY"/>
    <property type="match status" value="1"/>
</dbReference>
<dbReference type="Proteomes" id="UP000017747">
    <property type="component" value="Unassembled WGS sequence"/>
</dbReference>
<evidence type="ECO:0000256" key="7">
    <source>
        <dbReference type="ARBA" id="ARBA00024867"/>
    </source>
</evidence>
<feature type="domain" description="Response regulatory" evidence="10">
    <location>
        <begin position="15"/>
        <end position="128"/>
    </location>
</feature>
<dbReference type="InterPro" id="IPR011006">
    <property type="entry name" value="CheY-like_superfamily"/>
</dbReference>
<comment type="caution">
    <text evidence="12">The sequence shown here is derived from an EMBL/GenBank/DDBJ whole genome shotgun (WGS) entry which is preliminary data.</text>
</comment>
<dbReference type="FunFam" id="3.40.50.2300:FF:000001">
    <property type="entry name" value="DNA-binding response regulator PhoB"/>
    <property type="match status" value="1"/>
</dbReference>
<dbReference type="Pfam" id="PF00072">
    <property type="entry name" value="Response_reg"/>
    <property type="match status" value="1"/>
</dbReference>
<dbReference type="AlphaFoldDB" id="V7I0W9"/>
<evidence type="ECO:0000256" key="1">
    <source>
        <dbReference type="ARBA" id="ARBA00018672"/>
    </source>
</evidence>
<accession>V7I0W9</accession>
<dbReference type="SMART" id="SM00862">
    <property type="entry name" value="Trans_reg_C"/>
    <property type="match status" value="1"/>
</dbReference>
<dbReference type="GO" id="GO:0005829">
    <property type="term" value="C:cytosol"/>
    <property type="evidence" value="ECO:0007669"/>
    <property type="project" value="TreeGrafter"/>
</dbReference>
<dbReference type="InterPro" id="IPR001867">
    <property type="entry name" value="OmpR/PhoB-type_DNA-bd"/>
</dbReference>
<dbReference type="InterPro" id="IPR016032">
    <property type="entry name" value="Sig_transdc_resp-reg_C-effctor"/>
</dbReference>
<dbReference type="SUPFAM" id="SSF46894">
    <property type="entry name" value="C-terminal effector domain of the bipartite response regulators"/>
    <property type="match status" value="1"/>
</dbReference>
<dbReference type="SUPFAM" id="SSF52172">
    <property type="entry name" value="CheY-like"/>
    <property type="match status" value="1"/>
</dbReference>
<proteinExistence type="predicted"/>
<dbReference type="InterPro" id="IPR036388">
    <property type="entry name" value="WH-like_DNA-bd_sf"/>
</dbReference>
<evidence type="ECO:0000256" key="5">
    <source>
        <dbReference type="ARBA" id="ARBA00023125"/>
    </source>
</evidence>
<evidence type="ECO:0000313" key="12">
    <source>
        <dbReference type="EMBL" id="ETA78936.1"/>
    </source>
</evidence>
<dbReference type="InterPro" id="IPR039420">
    <property type="entry name" value="WalR-like"/>
</dbReference>
<dbReference type="CDD" id="cd00383">
    <property type="entry name" value="trans_reg_C"/>
    <property type="match status" value="1"/>
</dbReference>